<evidence type="ECO:0000313" key="1">
    <source>
        <dbReference type="EMBL" id="HCO69676.1"/>
    </source>
</evidence>
<dbReference type="InterPro" id="IPR025354">
    <property type="entry name" value="DUF4258"/>
</dbReference>
<dbReference type="Pfam" id="PF14076">
    <property type="entry name" value="DUF4258"/>
    <property type="match status" value="1"/>
</dbReference>
<protein>
    <recommendedName>
        <fullName evidence="3">DUF4258 domain-containing protein</fullName>
    </recommendedName>
</protein>
<gene>
    <name evidence="1" type="ORF">DIT26_03685</name>
</gene>
<name>A0A3D3TKX0_9BACT</name>
<organism evidence="1 2">
    <name type="scientific">Mesotoga infera</name>
    <dbReference type="NCBI Taxonomy" id="1236046"/>
    <lineage>
        <taxon>Bacteria</taxon>
        <taxon>Thermotogati</taxon>
        <taxon>Thermotogota</taxon>
        <taxon>Thermotogae</taxon>
        <taxon>Kosmotogales</taxon>
        <taxon>Kosmotogaceae</taxon>
        <taxon>Mesotoga</taxon>
    </lineage>
</organism>
<comment type="caution">
    <text evidence="1">The sequence shown here is derived from an EMBL/GenBank/DDBJ whole genome shotgun (WGS) entry which is preliminary data.</text>
</comment>
<dbReference type="AlphaFoldDB" id="A0A3D3TKX0"/>
<sequence>MLFTLAVIFAVIVTALLIKYLSREDDGEQSEEEREITFSQHAILRMNERDIEPERILRVLEEGRKVEITNYNRMKIMDDEITVILEKKLANFEVITVYWNSGDRETPPFDV</sequence>
<accession>A0A3D3TKX0</accession>
<reference evidence="1 2" key="1">
    <citation type="journal article" date="2018" name="Nat. Biotechnol.">
        <title>A standardized bacterial taxonomy based on genome phylogeny substantially revises the tree of life.</title>
        <authorList>
            <person name="Parks D.H."/>
            <person name="Chuvochina M."/>
            <person name="Waite D.W."/>
            <person name="Rinke C."/>
            <person name="Skarshewski A."/>
            <person name="Chaumeil P.A."/>
            <person name="Hugenholtz P."/>
        </authorList>
    </citation>
    <scope>NUCLEOTIDE SEQUENCE [LARGE SCALE GENOMIC DNA]</scope>
    <source>
        <strain evidence="1">UBA9905</strain>
    </source>
</reference>
<evidence type="ECO:0000313" key="2">
    <source>
        <dbReference type="Proteomes" id="UP000264215"/>
    </source>
</evidence>
<proteinExistence type="predicted"/>
<dbReference type="EMBL" id="DQBS01000092">
    <property type="protein sequence ID" value="HCO69676.1"/>
    <property type="molecule type" value="Genomic_DNA"/>
</dbReference>
<evidence type="ECO:0008006" key="3">
    <source>
        <dbReference type="Google" id="ProtNLM"/>
    </source>
</evidence>
<dbReference type="Proteomes" id="UP000264215">
    <property type="component" value="Unassembled WGS sequence"/>
</dbReference>